<gene>
    <name evidence="1" type="ORF">GAQ59_20795</name>
</gene>
<dbReference type="RefSeq" id="WP_118430368.1">
    <property type="nucleotide sequence ID" value="NZ_WCUD01000087.1"/>
</dbReference>
<proteinExistence type="predicted"/>
<evidence type="ECO:0000313" key="1">
    <source>
        <dbReference type="EMBL" id="KAB4166359.1"/>
    </source>
</evidence>
<comment type="caution">
    <text evidence="1">The sequence shown here is derived from an EMBL/GenBank/DDBJ whole genome shotgun (WGS) entry which is preliminary data.</text>
</comment>
<name>A0A6A2G9E8_BACUN</name>
<dbReference type="AlphaFoldDB" id="A0A6A2G9E8"/>
<dbReference type="Proteomes" id="UP000433928">
    <property type="component" value="Unassembled WGS sequence"/>
</dbReference>
<reference evidence="1 2" key="1">
    <citation type="journal article" date="2019" name="Nat. Med.">
        <title>A library of human gut bacterial isolates paired with longitudinal multiomics data enables mechanistic microbiome research.</title>
        <authorList>
            <person name="Poyet M."/>
            <person name="Groussin M."/>
            <person name="Gibbons S.M."/>
            <person name="Avila-Pacheco J."/>
            <person name="Jiang X."/>
            <person name="Kearney S.M."/>
            <person name="Perrotta A.R."/>
            <person name="Berdy B."/>
            <person name="Zhao S."/>
            <person name="Lieberman T.D."/>
            <person name="Swanson P.K."/>
            <person name="Smith M."/>
            <person name="Roesemann S."/>
            <person name="Alexander J.E."/>
            <person name="Rich S.A."/>
            <person name="Livny J."/>
            <person name="Vlamakis H."/>
            <person name="Clish C."/>
            <person name="Bullock K."/>
            <person name="Deik A."/>
            <person name="Scott J."/>
            <person name="Pierce K.A."/>
            <person name="Xavier R.J."/>
            <person name="Alm E.J."/>
        </authorList>
    </citation>
    <scope>NUCLEOTIDE SEQUENCE [LARGE SCALE GENOMIC DNA]</scope>
    <source>
        <strain evidence="1 2">BIOML-A27</strain>
    </source>
</reference>
<evidence type="ECO:0000313" key="2">
    <source>
        <dbReference type="Proteomes" id="UP000433928"/>
    </source>
</evidence>
<sequence>MNAKQIQLYCIKEDYYLLDKYFREKQIFISAMPLSGFDLRPIQISDFDENDWNRVIVYKEKHSVEIEEIESVVSFKKIFTPNFMISDILTFDRAYIDVANKKIVGGNISGITKYLTDGVLLSKSNEFLKWQNAFYLWIKRNFIAIKIDKIHNVYVSERVRQMIDDGYILE</sequence>
<organism evidence="1 2">
    <name type="scientific">Bacteroides uniformis</name>
    <dbReference type="NCBI Taxonomy" id="820"/>
    <lineage>
        <taxon>Bacteria</taxon>
        <taxon>Pseudomonadati</taxon>
        <taxon>Bacteroidota</taxon>
        <taxon>Bacteroidia</taxon>
        <taxon>Bacteroidales</taxon>
        <taxon>Bacteroidaceae</taxon>
        <taxon>Bacteroides</taxon>
    </lineage>
</organism>
<accession>A0A6A2G9E8</accession>
<protein>
    <submittedName>
        <fullName evidence="1">Uncharacterized protein</fullName>
    </submittedName>
</protein>
<dbReference type="EMBL" id="WCUG01000040">
    <property type="protein sequence ID" value="KAB4166359.1"/>
    <property type="molecule type" value="Genomic_DNA"/>
</dbReference>